<dbReference type="Proteomes" id="UP001055072">
    <property type="component" value="Unassembled WGS sequence"/>
</dbReference>
<organism evidence="1 2">
    <name type="scientific">Irpex rosettiformis</name>
    <dbReference type="NCBI Taxonomy" id="378272"/>
    <lineage>
        <taxon>Eukaryota</taxon>
        <taxon>Fungi</taxon>
        <taxon>Dikarya</taxon>
        <taxon>Basidiomycota</taxon>
        <taxon>Agaricomycotina</taxon>
        <taxon>Agaricomycetes</taxon>
        <taxon>Polyporales</taxon>
        <taxon>Irpicaceae</taxon>
        <taxon>Irpex</taxon>
    </lineage>
</organism>
<evidence type="ECO:0000313" key="1">
    <source>
        <dbReference type="EMBL" id="KAI0093474.1"/>
    </source>
</evidence>
<sequence>MKLVHWITAGVCLTSQMTFVHSAPLSERKATARENESMLVARMGRWNGGYDPLPEGFEHFTDRTWGGHRQRSQPIVDSRADELFEAFGGPPGLGGEFGRGSLKFGGSFDH</sequence>
<name>A0ACB8UHE9_9APHY</name>
<reference evidence="1" key="1">
    <citation type="journal article" date="2021" name="Environ. Microbiol.">
        <title>Gene family expansions and transcriptome signatures uncover fungal adaptations to wood decay.</title>
        <authorList>
            <person name="Hage H."/>
            <person name="Miyauchi S."/>
            <person name="Viragh M."/>
            <person name="Drula E."/>
            <person name="Min B."/>
            <person name="Chaduli D."/>
            <person name="Navarro D."/>
            <person name="Favel A."/>
            <person name="Norest M."/>
            <person name="Lesage-Meessen L."/>
            <person name="Balint B."/>
            <person name="Merenyi Z."/>
            <person name="de Eugenio L."/>
            <person name="Morin E."/>
            <person name="Martinez A.T."/>
            <person name="Baldrian P."/>
            <person name="Stursova M."/>
            <person name="Martinez M.J."/>
            <person name="Novotny C."/>
            <person name="Magnuson J.K."/>
            <person name="Spatafora J.W."/>
            <person name="Maurice S."/>
            <person name="Pangilinan J."/>
            <person name="Andreopoulos W."/>
            <person name="LaButti K."/>
            <person name="Hundley H."/>
            <person name="Na H."/>
            <person name="Kuo A."/>
            <person name="Barry K."/>
            <person name="Lipzen A."/>
            <person name="Henrissat B."/>
            <person name="Riley R."/>
            <person name="Ahrendt S."/>
            <person name="Nagy L.G."/>
            <person name="Grigoriev I.V."/>
            <person name="Martin F."/>
            <person name="Rosso M.N."/>
        </authorList>
    </citation>
    <scope>NUCLEOTIDE SEQUENCE</scope>
    <source>
        <strain evidence="1">CBS 384.51</strain>
    </source>
</reference>
<dbReference type="EMBL" id="MU274902">
    <property type="protein sequence ID" value="KAI0093474.1"/>
    <property type="molecule type" value="Genomic_DNA"/>
</dbReference>
<comment type="caution">
    <text evidence="1">The sequence shown here is derived from an EMBL/GenBank/DDBJ whole genome shotgun (WGS) entry which is preliminary data.</text>
</comment>
<evidence type="ECO:0000313" key="2">
    <source>
        <dbReference type="Proteomes" id="UP001055072"/>
    </source>
</evidence>
<gene>
    <name evidence="1" type="ORF">BDY19DRAFT_428472</name>
</gene>
<keyword evidence="2" id="KW-1185">Reference proteome</keyword>
<proteinExistence type="predicted"/>
<accession>A0ACB8UHE9</accession>
<protein>
    <submittedName>
        <fullName evidence="1">Uncharacterized protein</fullName>
    </submittedName>
</protein>